<organism evidence="3 4">
    <name type="scientific">Methylomonas subterranea</name>
    <dbReference type="NCBI Taxonomy" id="2952225"/>
    <lineage>
        <taxon>Bacteria</taxon>
        <taxon>Pseudomonadati</taxon>
        <taxon>Pseudomonadota</taxon>
        <taxon>Gammaproteobacteria</taxon>
        <taxon>Methylococcales</taxon>
        <taxon>Methylococcaceae</taxon>
        <taxon>Methylomonas</taxon>
    </lineage>
</organism>
<sequence length="138" mass="15762">MIRAEVEMHVPFFDIDILGIAWHGHYCKYIEIARCAMLDKIDYGYMVMRATGYVWPIVDIQLRYVRPARFEQRIKVAAELVEWEYRMKIKYLITDAETGEVLAKGHTVQAAVDSASGEMSYASPAIFLEKLGIKTGAP</sequence>
<protein>
    <submittedName>
        <fullName evidence="3">Acyl-CoA thioesterase</fullName>
    </submittedName>
</protein>
<dbReference type="Proteomes" id="UP001524499">
    <property type="component" value="Unassembled WGS sequence"/>
</dbReference>
<evidence type="ECO:0000313" key="4">
    <source>
        <dbReference type="Proteomes" id="UP001524499"/>
    </source>
</evidence>
<dbReference type="PANTHER" id="PTHR31793:SF27">
    <property type="entry name" value="NOVEL THIOESTERASE SUPERFAMILY DOMAIN AND SAPOSIN A-TYPE DOMAIN CONTAINING PROTEIN (0610012H03RIK)"/>
    <property type="match status" value="1"/>
</dbReference>
<comment type="caution">
    <text evidence="3">The sequence shown here is derived from an EMBL/GenBank/DDBJ whole genome shotgun (WGS) entry which is preliminary data.</text>
</comment>
<dbReference type="InterPro" id="IPR050563">
    <property type="entry name" value="4-hydroxybenzoyl-CoA_TE"/>
</dbReference>
<dbReference type="InterPro" id="IPR029069">
    <property type="entry name" value="HotDog_dom_sf"/>
</dbReference>
<evidence type="ECO:0000256" key="2">
    <source>
        <dbReference type="ARBA" id="ARBA00022801"/>
    </source>
</evidence>
<dbReference type="Gene3D" id="3.10.129.10">
    <property type="entry name" value="Hotdog Thioesterase"/>
    <property type="match status" value="1"/>
</dbReference>
<dbReference type="RefSeq" id="WP_256603377.1">
    <property type="nucleotide sequence ID" value="NZ_JANIBJ010000029.1"/>
</dbReference>
<proteinExistence type="inferred from homology"/>
<evidence type="ECO:0000313" key="3">
    <source>
        <dbReference type="EMBL" id="MCQ8105417.1"/>
    </source>
</evidence>
<keyword evidence="4" id="KW-1185">Reference proteome</keyword>
<accession>A0ABT1TIX1</accession>
<keyword evidence="2" id="KW-0378">Hydrolase</keyword>
<dbReference type="CDD" id="cd00586">
    <property type="entry name" value="4HBT"/>
    <property type="match status" value="1"/>
</dbReference>
<reference evidence="3 4" key="1">
    <citation type="submission" date="2022-07" db="EMBL/GenBank/DDBJ databases">
        <title>Methylomonas rivi sp. nov., Methylomonas rosea sp. nov., Methylomonas aureus sp. nov. and Methylomonas subterranea sp. nov., four novel methanotrophs isolated from a freshwater creek and the deep terrestrial subsurface.</title>
        <authorList>
            <person name="Abin C."/>
            <person name="Sankaranarayanan K."/>
            <person name="Garner C."/>
            <person name="Sindelar R."/>
            <person name="Kotary K."/>
            <person name="Garner R."/>
            <person name="Barclay S."/>
            <person name="Lawson P."/>
            <person name="Krumholz L."/>
        </authorList>
    </citation>
    <scope>NUCLEOTIDE SEQUENCE [LARGE SCALE GENOMIC DNA]</scope>
    <source>
        <strain evidence="3 4">SURF-2</strain>
    </source>
</reference>
<dbReference type="SUPFAM" id="SSF54637">
    <property type="entry name" value="Thioesterase/thiol ester dehydrase-isomerase"/>
    <property type="match status" value="1"/>
</dbReference>
<dbReference type="PANTHER" id="PTHR31793">
    <property type="entry name" value="4-HYDROXYBENZOYL-COA THIOESTERASE FAMILY MEMBER"/>
    <property type="match status" value="1"/>
</dbReference>
<gene>
    <name evidence="3" type="ORF">NP590_14975</name>
</gene>
<name>A0ABT1TIX1_9GAMM</name>
<comment type="similarity">
    <text evidence="1">Belongs to the 4-hydroxybenzoyl-CoA thioesterase family.</text>
</comment>
<evidence type="ECO:0000256" key="1">
    <source>
        <dbReference type="ARBA" id="ARBA00005953"/>
    </source>
</evidence>
<dbReference type="EMBL" id="JANIBJ010000029">
    <property type="protein sequence ID" value="MCQ8105417.1"/>
    <property type="molecule type" value="Genomic_DNA"/>
</dbReference>
<dbReference type="Pfam" id="PF13279">
    <property type="entry name" value="4HBT_2"/>
    <property type="match status" value="1"/>
</dbReference>